<dbReference type="GO" id="GO:0017171">
    <property type="term" value="F:serine hydrolase activity"/>
    <property type="evidence" value="ECO:0007669"/>
    <property type="project" value="TreeGrafter"/>
</dbReference>
<dbReference type="InterPro" id="IPR029058">
    <property type="entry name" value="AB_hydrolase_fold"/>
</dbReference>
<evidence type="ECO:0000256" key="5">
    <source>
        <dbReference type="SAM" id="SignalP"/>
    </source>
</evidence>
<accession>A0A212FPW6</accession>
<dbReference type="PANTHER" id="PTHR11610">
    <property type="entry name" value="LIPASE"/>
    <property type="match status" value="1"/>
</dbReference>
<dbReference type="InParanoid" id="A0A212FPW6"/>
<dbReference type="Proteomes" id="UP000007151">
    <property type="component" value="Unassembled WGS sequence"/>
</dbReference>
<keyword evidence="3" id="KW-0964">Secreted</keyword>
<keyword evidence="8" id="KW-1185">Reference proteome</keyword>
<feature type="domain" description="Lipase" evidence="6">
    <location>
        <begin position="96"/>
        <end position="380"/>
    </location>
</feature>
<dbReference type="GO" id="GO:0005615">
    <property type="term" value="C:extracellular space"/>
    <property type="evidence" value="ECO:0007669"/>
    <property type="project" value="TreeGrafter"/>
</dbReference>
<feature type="chain" id="PRO_5011116823" evidence="5">
    <location>
        <begin position="20"/>
        <end position="410"/>
    </location>
</feature>
<dbReference type="EMBL" id="AGBW02000859">
    <property type="protein sequence ID" value="OWR55743.1"/>
    <property type="molecule type" value="Genomic_DNA"/>
</dbReference>
<name>A0A212FPW6_DANPL</name>
<dbReference type="GO" id="GO:0016298">
    <property type="term" value="F:lipase activity"/>
    <property type="evidence" value="ECO:0007669"/>
    <property type="project" value="InterPro"/>
</dbReference>
<evidence type="ECO:0000259" key="6">
    <source>
        <dbReference type="Pfam" id="PF00151"/>
    </source>
</evidence>
<reference evidence="7 8" key="1">
    <citation type="journal article" date="2011" name="Cell">
        <title>The monarch butterfly genome yields insights into long-distance migration.</title>
        <authorList>
            <person name="Zhan S."/>
            <person name="Merlin C."/>
            <person name="Boore J.L."/>
            <person name="Reppert S.M."/>
        </authorList>
    </citation>
    <scope>NUCLEOTIDE SEQUENCE [LARGE SCALE GENOMIC DNA]</scope>
    <source>
        <strain evidence="7">F-2</strain>
    </source>
</reference>
<protein>
    <submittedName>
        <fullName evidence="7">Lipase</fullName>
    </submittedName>
</protein>
<evidence type="ECO:0000313" key="8">
    <source>
        <dbReference type="Proteomes" id="UP000007151"/>
    </source>
</evidence>
<dbReference type="KEGG" id="dpl:KGM_213395"/>
<feature type="signal peptide" evidence="5">
    <location>
        <begin position="1"/>
        <end position="19"/>
    </location>
</feature>
<dbReference type="SUPFAM" id="SSF53474">
    <property type="entry name" value="alpha/beta-Hydrolases"/>
    <property type="match status" value="1"/>
</dbReference>
<evidence type="ECO:0000256" key="3">
    <source>
        <dbReference type="ARBA" id="ARBA00022525"/>
    </source>
</evidence>
<organism evidence="7 8">
    <name type="scientific">Danaus plexippus plexippus</name>
    <dbReference type="NCBI Taxonomy" id="278856"/>
    <lineage>
        <taxon>Eukaryota</taxon>
        <taxon>Metazoa</taxon>
        <taxon>Ecdysozoa</taxon>
        <taxon>Arthropoda</taxon>
        <taxon>Hexapoda</taxon>
        <taxon>Insecta</taxon>
        <taxon>Pterygota</taxon>
        <taxon>Neoptera</taxon>
        <taxon>Endopterygota</taxon>
        <taxon>Lepidoptera</taxon>
        <taxon>Glossata</taxon>
        <taxon>Ditrysia</taxon>
        <taxon>Papilionoidea</taxon>
        <taxon>Nymphalidae</taxon>
        <taxon>Danainae</taxon>
        <taxon>Danaini</taxon>
        <taxon>Danaina</taxon>
        <taxon>Danaus</taxon>
        <taxon>Danaus</taxon>
    </lineage>
</organism>
<dbReference type="AlphaFoldDB" id="A0A212FPW6"/>
<dbReference type="eggNOG" id="ENOG502TB9R">
    <property type="taxonomic scope" value="Eukaryota"/>
</dbReference>
<keyword evidence="5" id="KW-0732">Signal</keyword>
<evidence type="ECO:0000256" key="4">
    <source>
        <dbReference type="RuleBase" id="RU004262"/>
    </source>
</evidence>
<dbReference type="PANTHER" id="PTHR11610:SF173">
    <property type="entry name" value="LIPASE DOMAIN-CONTAINING PROTEIN-RELATED"/>
    <property type="match status" value="1"/>
</dbReference>
<dbReference type="InterPro" id="IPR000734">
    <property type="entry name" value="TAG_lipase"/>
</dbReference>
<dbReference type="Pfam" id="PF00151">
    <property type="entry name" value="Lipase"/>
    <property type="match status" value="1"/>
</dbReference>
<comment type="similarity">
    <text evidence="2 4">Belongs to the AB hydrolase superfamily. Lipase family.</text>
</comment>
<evidence type="ECO:0000313" key="7">
    <source>
        <dbReference type="EMBL" id="OWR55743.1"/>
    </source>
</evidence>
<gene>
    <name evidence="7" type="ORF">KGM_213395</name>
</gene>
<dbReference type="GO" id="GO:0016042">
    <property type="term" value="P:lipid catabolic process"/>
    <property type="evidence" value="ECO:0007669"/>
    <property type="project" value="TreeGrafter"/>
</dbReference>
<evidence type="ECO:0000256" key="2">
    <source>
        <dbReference type="ARBA" id="ARBA00010701"/>
    </source>
</evidence>
<dbReference type="Gene3D" id="3.40.50.1820">
    <property type="entry name" value="alpha/beta hydrolase"/>
    <property type="match status" value="1"/>
</dbReference>
<proteinExistence type="inferred from homology"/>
<comment type="subcellular location">
    <subcellularLocation>
        <location evidence="1">Secreted</location>
    </subcellularLocation>
</comment>
<sequence>MTLTAKVLLTVACAAWVLADGGSPTPTTQDPYPELLLLILGSSISFIAPAPKNAFYSPFEQAMMNKLHKPLYTVDIPPEHPRKGEYRCPDTTKPASIPRSQLKFLYFVVQGRERSRQKYTYWEAQGIVDDPRIDFRRKTVLIALGYLDSTSFPIASMLGNQYEDLGYNVILVDNQRFATVHYYLAARLMRPVGKHVAEILVLLTQAGLDPGKTELLGFSLGGQTVGYIAKNYQKMIGRNISRITALEPAGPCFRTLGRGDRLDAADADFVQVVHTNIDGFGMATRMGHVDFYLNGGEYQPTDLNFFPCTSTCSHFRVLTVWLAVMRNPGKFIGIKCDNIQNARDGSCYSNFPLITNIMGTNVDVCRQGVFYLSTGKTYPYFLGWNGIKPQNNSWQQISDDNDRGGTEAYT</sequence>
<comment type="caution">
    <text evidence="7">The sequence shown here is derived from an EMBL/GenBank/DDBJ whole genome shotgun (WGS) entry which is preliminary data.</text>
</comment>
<evidence type="ECO:0000256" key="1">
    <source>
        <dbReference type="ARBA" id="ARBA00004613"/>
    </source>
</evidence>
<dbReference type="InterPro" id="IPR013818">
    <property type="entry name" value="Lipase"/>
</dbReference>